<reference evidence="8" key="1">
    <citation type="journal article" date="2019" name="Int. J. Syst. Evol. Microbiol.">
        <title>The Global Catalogue of Microorganisms (GCM) 10K type strain sequencing project: providing services to taxonomists for standard genome sequencing and annotation.</title>
        <authorList>
            <consortium name="The Broad Institute Genomics Platform"/>
            <consortium name="The Broad Institute Genome Sequencing Center for Infectious Disease"/>
            <person name="Wu L."/>
            <person name="Ma J."/>
        </authorList>
    </citation>
    <scope>NUCLEOTIDE SEQUENCE [LARGE SCALE GENOMIC DNA]</scope>
    <source>
        <strain evidence="8">JCM 3369</strain>
    </source>
</reference>
<dbReference type="Gene3D" id="1.10.1660.10">
    <property type="match status" value="1"/>
</dbReference>
<dbReference type="InterPro" id="IPR009061">
    <property type="entry name" value="DNA-bd_dom_put_sf"/>
</dbReference>
<keyword evidence="3" id="KW-0238">DNA-binding</keyword>
<keyword evidence="1" id="KW-0678">Repressor</keyword>
<dbReference type="SMART" id="SM00422">
    <property type="entry name" value="HTH_MERR"/>
    <property type="match status" value="1"/>
</dbReference>
<dbReference type="InterPro" id="IPR047057">
    <property type="entry name" value="MerR_fam"/>
</dbReference>
<dbReference type="Pfam" id="PF13411">
    <property type="entry name" value="MerR_1"/>
    <property type="match status" value="1"/>
</dbReference>
<evidence type="ECO:0000313" key="8">
    <source>
        <dbReference type="Proteomes" id="UP001596380"/>
    </source>
</evidence>
<evidence type="ECO:0000256" key="2">
    <source>
        <dbReference type="ARBA" id="ARBA00023015"/>
    </source>
</evidence>
<dbReference type="InterPro" id="IPR000551">
    <property type="entry name" value="MerR-type_HTH_dom"/>
</dbReference>
<accession>A0ABW2CJA7</accession>
<sequence length="206" mass="23585">MDEELLSIGEVARRLGTSVSTIRYYDERGLVSPETRASGQRRYRPAEVRRLAFARMWQETGHFSLEDLRTFMAPATRAEWRAVARRRIADLEECIRAAQAAQRYIEWMLQCSRHDITECRVCGEDLDGWLALRARDENPDANRDENPAPLCEHCRAPLPTGGRGRPRRYCSPRCRQGAYRRRCAPAPHPRATTGKPVEPATARPPL</sequence>
<keyword evidence="2" id="KW-0805">Transcription regulation</keyword>
<name>A0ABW2CJA7_9ACTN</name>
<dbReference type="SUPFAM" id="SSF46955">
    <property type="entry name" value="Putative DNA-binding domain"/>
    <property type="match status" value="1"/>
</dbReference>
<dbReference type="PRINTS" id="PR00040">
    <property type="entry name" value="HTHMERR"/>
</dbReference>
<organism evidence="7 8">
    <name type="scientific">Actinomadura yumaensis</name>
    <dbReference type="NCBI Taxonomy" id="111807"/>
    <lineage>
        <taxon>Bacteria</taxon>
        <taxon>Bacillati</taxon>
        <taxon>Actinomycetota</taxon>
        <taxon>Actinomycetes</taxon>
        <taxon>Streptosporangiales</taxon>
        <taxon>Thermomonosporaceae</taxon>
        <taxon>Actinomadura</taxon>
    </lineage>
</organism>
<evidence type="ECO:0000256" key="5">
    <source>
        <dbReference type="SAM" id="MobiDB-lite"/>
    </source>
</evidence>
<evidence type="ECO:0000259" key="6">
    <source>
        <dbReference type="PROSITE" id="PS50937"/>
    </source>
</evidence>
<dbReference type="RefSeq" id="WP_160826437.1">
    <property type="nucleotide sequence ID" value="NZ_JBHSXE010000001.1"/>
</dbReference>
<dbReference type="PROSITE" id="PS50937">
    <property type="entry name" value="HTH_MERR_2"/>
    <property type="match status" value="1"/>
</dbReference>
<protein>
    <submittedName>
        <fullName evidence="7">MerR family transcriptional regulator</fullName>
    </submittedName>
</protein>
<comment type="caution">
    <text evidence="7">The sequence shown here is derived from an EMBL/GenBank/DDBJ whole genome shotgun (WGS) entry which is preliminary data.</text>
</comment>
<dbReference type="PANTHER" id="PTHR30204">
    <property type="entry name" value="REDOX-CYCLING DRUG-SENSING TRANSCRIPTIONAL ACTIVATOR SOXR"/>
    <property type="match status" value="1"/>
</dbReference>
<feature type="region of interest" description="Disordered" evidence="5">
    <location>
        <begin position="181"/>
        <end position="206"/>
    </location>
</feature>
<gene>
    <name evidence="7" type="ORF">ACFQKB_14585</name>
</gene>
<feature type="domain" description="HTH merR-type" evidence="6">
    <location>
        <begin position="5"/>
        <end position="74"/>
    </location>
</feature>
<evidence type="ECO:0000256" key="1">
    <source>
        <dbReference type="ARBA" id="ARBA00022491"/>
    </source>
</evidence>
<dbReference type="CDD" id="cd00592">
    <property type="entry name" value="HTH_MerR-like"/>
    <property type="match status" value="1"/>
</dbReference>
<proteinExistence type="predicted"/>
<keyword evidence="8" id="KW-1185">Reference proteome</keyword>
<dbReference type="PANTHER" id="PTHR30204:SF69">
    <property type="entry name" value="MERR-FAMILY TRANSCRIPTIONAL REGULATOR"/>
    <property type="match status" value="1"/>
</dbReference>
<evidence type="ECO:0000256" key="4">
    <source>
        <dbReference type="ARBA" id="ARBA00023163"/>
    </source>
</evidence>
<evidence type="ECO:0000313" key="7">
    <source>
        <dbReference type="EMBL" id="MFC6880991.1"/>
    </source>
</evidence>
<evidence type="ECO:0000256" key="3">
    <source>
        <dbReference type="ARBA" id="ARBA00023125"/>
    </source>
</evidence>
<keyword evidence="4" id="KW-0804">Transcription</keyword>
<dbReference type="Proteomes" id="UP001596380">
    <property type="component" value="Unassembled WGS sequence"/>
</dbReference>
<dbReference type="EMBL" id="JBHSXS010000006">
    <property type="protein sequence ID" value="MFC6880991.1"/>
    <property type="molecule type" value="Genomic_DNA"/>
</dbReference>